<evidence type="ECO:0000313" key="4">
    <source>
        <dbReference type="Proteomes" id="UP000006053"/>
    </source>
</evidence>
<evidence type="ECO:0008006" key="5">
    <source>
        <dbReference type="Google" id="ProtNLM"/>
    </source>
</evidence>
<dbReference type="EMBL" id="CP003348">
    <property type="protein sequence ID" value="AFM00160.1"/>
    <property type="molecule type" value="Genomic_DNA"/>
</dbReference>
<dbReference type="OrthoDB" id="2677224at2"/>
<evidence type="ECO:0000256" key="2">
    <source>
        <dbReference type="SAM" id="SignalP"/>
    </source>
</evidence>
<dbReference type="KEGG" id="ddh:Desde_1764"/>
<dbReference type="eggNOG" id="ENOG502Z81P">
    <property type="taxonomic scope" value="Bacteria"/>
</dbReference>
<dbReference type="RefSeq" id="WP_014793648.1">
    <property type="nucleotide sequence ID" value="NC_018017.1"/>
</dbReference>
<dbReference type="Proteomes" id="UP000006053">
    <property type="component" value="Chromosome"/>
</dbReference>
<dbReference type="STRING" id="756499.Desde_1764"/>
<protein>
    <recommendedName>
        <fullName evidence="5">Lipoprotein</fullName>
    </recommendedName>
</protein>
<organism evidence="3 4">
    <name type="scientific">Desulfitobacterium dehalogenans (strain ATCC 51507 / DSM 9161 / JW/IU-DC1)</name>
    <dbReference type="NCBI Taxonomy" id="756499"/>
    <lineage>
        <taxon>Bacteria</taxon>
        <taxon>Bacillati</taxon>
        <taxon>Bacillota</taxon>
        <taxon>Clostridia</taxon>
        <taxon>Eubacteriales</taxon>
        <taxon>Desulfitobacteriaceae</taxon>
        <taxon>Desulfitobacterium</taxon>
    </lineage>
</organism>
<gene>
    <name evidence="3" type="ordered locus">Desde_1764</name>
</gene>
<proteinExistence type="predicted"/>
<reference evidence="3 4" key="2">
    <citation type="journal article" date="2015" name="J. Bacteriol.">
        <title>Genomic, proteomic, and biochemical analysis of the organohalide respiratory pathway in Desulfitobacterium dehalogenans.</title>
        <authorList>
            <person name="Kruse T."/>
            <person name="van de Pas B.A."/>
            <person name="Atteia A."/>
            <person name="Krab K."/>
            <person name="Hagen W.R."/>
            <person name="Goodwin L."/>
            <person name="Chain P."/>
            <person name="Boeren S."/>
            <person name="Maphosa F."/>
            <person name="Schraa G."/>
            <person name="de Vos W.M."/>
            <person name="van der Oost J."/>
            <person name="Smidt H."/>
            <person name="Stams A.J."/>
        </authorList>
    </citation>
    <scope>NUCLEOTIDE SEQUENCE [LARGE SCALE GENOMIC DNA]</scope>
    <source>
        <strain evidence="4">ATCC 51507 / DSM 9161 / JW/IU-DC1</strain>
    </source>
</reference>
<reference evidence="4" key="1">
    <citation type="submission" date="2012-06" db="EMBL/GenBank/DDBJ databases">
        <title>Complete sequence of Desulfitobacterium dehalogenans ATCC 51507.</title>
        <authorList>
            <person name="Lucas S."/>
            <person name="Han J."/>
            <person name="Lapidus A."/>
            <person name="Cheng J.-F."/>
            <person name="Goodwin L."/>
            <person name="Pitluck S."/>
            <person name="Peters L."/>
            <person name="Ovchinnikova G."/>
            <person name="Teshima H."/>
            <person name="Detter J.C."/>
            <person name="Han C."/>
            <person name="Tapia R."/>
            <person name="Land M."/>
            <person name="Hauser L."/>
            <person name="Kyrpides N."/>
            <person name="Ivanova N."/>
            <person name="Pagani I."/>
            <person name="Kruse T."/>
            <person name="de Vos W.M."/>
            <person name="Smidt H."/>
            <person name="Woyke T."/>
        </authorList>
    </citation>
    <scope>NUCLEOTIDE SEQUENCE [LARGE SCALE GENOMIC DNA]</scope>
    <source>
        <strain evidence="4">ATCC 51507 / DSM 9161 / JW/IU-DC1</strain>
    </source>
</reference>
<dbReference type="HOGENOM" id="CLU_041109_0_0_9"/>
<evidence type="ECO:0000313" key="3">
    <source>
        <dbReference type="EMBL" id="AFM00160.1"/>
    </source>
</evidence>
<name>I4A875_DESDJ</name>
<feature type="signal peptide" evidence="2">
    <location>
        <begin position="1"/>
        <end position="21"/>
    </location>
</feature>
<sequence precursor="true">MVKKSLLLLLSFLLLILSGCAEFSGASAGKIIPPSSPVSSLGGKWKVLQELDANGSEGGTQQWLGSDVQFAPGAISFGGHVWDNPSYKIKRVKAEDYLQTKYIPPAGIFGPKTEKVDVITVYAATNYLGEFMKLDDTGMIFFVQNKVLLLKKVADEADSTLGAANTNAQDLNQDSREGISGVLLGLRIPSDTGYTYQTLWIAADHHQLHPVLASDQLFFPRTSGFWELSVQDLSSAGKTGNLLTARNVTVKVPELKTGETETEAGAETEDQGTTDPAERVIHYIGNDFVAIEKRTSGVNQLQMLPVDKLSSSTEIKVSDLLGDKGFNAYLSAREQAVAALREKGMTSINQDEPGENFGLIRKNGHWSLVGRINYQNGGVFEETDFELKLIPPANLIFYDTLVLSWYKIKDRVPDALDAFTSPNKDIALVKTKNKLTIYPIGTEQLGETPLAELDLPEGATVIMAEWGTGSYVDSWEKSFLVYGAQALAKDSVRMR</sequence>
<feature type="chain" id="PRO_5039178945" description="Lipoprotein" evidence="2">
    <location>
        <begin position="22"/>
        <end position="495"/>
    </location>
</feature>
<evidence type="ECO:0000256" key="1">
    <source>
        <dbReference type="SAM" id="MobiDB-lite"/>
    </source>
</evidence>
<keyword evidence="4" id="KW-1185">Reference proteome</keyword>
<feature type="compositionally biased region" description="Acidic residues" evidence="1">
    <location>
        <begin position="260"/>
        <end position="272"/>
    </location>
</feature>
<feature type="region of interest" description="Disordered" evidence="1">
    <location>
        <begin position="255"/>
        <end position="274"/>
    </location>
</feature>
<accession>I4A875</accession>
<keyword evidence="2" id="KW-0732">Signal</keyword>
<dbReference type="PROSITE" id="PS51257">
    <property type="entry name" value="PROKAR_LIPOPROTEIN"/>
    <property type="match status" value="1"/>
</dbReference>
<dbReference type="AlphaFoldDB" id="I4A875"/>